<keyword evidence="2" id="KW-1185">Reference proteome</keyword>
<reference evidence="1 2" key="1">
    <citation type="journal article" date="2022" name="Genome Biol. Evol.">
        <title>The Spruce Budworm Genome: Reconstructing the Evolutionary History of Antifreeze Proteins.</title>
        <authorList>
            <person name="Beliveau C."/>
            <person name="Gagne P."/>
            <person name="Picq S."/>
            <person name="Vernygora O."/>
            <person name="Keeling C.I."/>
            <person name="Pinkney K."/>
            <person name="Doucet D."/>
            <person name="Wen F."/>
            <person name="Johnston J.S."/>
            <person name="Maaroufi H."/>
            <person name="Boyle B."/>
            <person name="Laroche J."/>
            <person name="Dewar K."/>
            <person name="Juretic N."/>
            <person name="Blackburn G."/>
            <person name="Nisole A."/>
            <person name="Brunet B."/>
            <person name="Brandao M."/>
            <person name="Lumley L."/>
            <person name="Duan J."/>
            <person name="Quan G."/>
            <person name="Lucarotti C.J."/>
            <person name="Roe A.D."/>
            <person name="Sperling F.A.H."/>
            <person name="Levesque R.C."/>
            <person name="Cusson M."/>
        </authorList>
    </citation>
    <scope>NUCLEOTIDE SEQUENCE [LARGE SCALE GENOMIC DNA]</scope>
    <source>
        <strain evidence="1">Glfc:IPQL:Cfum</strain>
    </source>
</reference>
<dbReference type="EMBL" id="CM046131">
    <property type="protein sequence ID" value="KAI8430337.1"/>
    <property type="molecule type" value="Genomic_DNA"/>
</dbReference>
<sequence>MSDGDPSLEEDIPKPLLERVEDNVFTPKIATPIYAGSVRLHHKRSDAAETESFLTDAQRNELAFQQLFQDGVGDFNKTETEPPQKTADLRAMSVLSTYPDNMSQDMNTDRDNGSEASTRAAEDCACGEPAALPDFASTGNGKPPANHCSILMGGILSNRSLTFNDGVRTVDFVLVWEAAKDDANKPEAHTQRRIFEENLEKEGLQLEREAPENLHGLHFIKVHAPLSVLKDYSDILKLRMPMKECSKIRKGGRTNAILNAAMYMSKFSAIKDLAEGTNSFVDKMEAGWDRIMSKIRLDPAKFPERKHRLTAIYSKDKEYLFDTSAECFWTPSIRSRIVQFILDRKKFSNAPHDEFAFGIARLISNGIYSAAYPLHDGDIKTPGSMRHLLYTEWAAVSKCLKYQPLDYVKDYFGVKIGLYFAWLGFYTNMLIPASVVGLICFIYSVATVFSNSPSEQVCSYNSTIKMCPQCDYICDYWYLNTTCVQARVTYLFDNPTTVFFAIFMSFWAACFLELWKRYSAEMTHRWDLTGFDMNEEHPRPQYLARLVHVKRTKLNPVTGVPEPMVPFWRMRLPATLMSFSVVALLVLTALAAVLGVVLYRMSLLGASILRRQDNALLSYSPIMFTTATAACINLLLICVFNYIYQFLAEWLTEKELLRTQTEFDDSLTLKIYLLQFVNYYASIFYIAFFKGKFIGRPGAYIRFFGQRQEECAPGGCLLELSIQLAIIMVGKQFINTVVEMLMPYLLKWWYIIRTIGRKNHIKSPLQWVKDFKLVDFGNMGLFPEYLEMVLQYGFVTIFVAAFPLAPLFALINNVLEMRLDAKKFLSCYRRPVPQRVNDIGVWYRILDSIGKLSVITNLGVGVLQGFIIAFTSEFIPRLVYQFSHDGSLDGYVNHTLANFPGYWHYDGADYERSNMYWHNMGARLAFVVVFENVVALVMIIVKWAIPDMSGELRDRIRREAYVINSFILEETRARSAREPAAAPPPAAECAARPQDGGESADSNWNHLLSSSLSGSDFDLAAHGDQHDLRDITRHAVRAEAPPAPRPAHGNTGAASDRSAGRARVSAKCFVPRASLTDITSDAMLSSRVCSELVRFSVLGRSHAATPPRDTPPAPLAALVSAVYSPVVRVDSSDIAISNDAIKNHSSSNYAHTLADEHCNHSIRTRRDGSGDGIECEKVTDEGRQNKDCHIRKGSGYENHYSRANGSCNSCNTCADVESGSVAGAAAAGDGASDVELGHGEAGAGAAGLPDDLPAPQSERLPGDGASCSAADYNHVKEHVGQEEASSDNCRRDSVDPFGADNESVKAEGVLRPVRYYKGIYWPSITNSFTLESVELSYQRYSRRQRQKSLIMISLSTIYLATSGGTSEPNAAAGNHPAWTAAFSLLNVSVCLLGWWRCFANNYLHWAAATTWILLIAQGLSGMGIGFQSAEHQVWYMLFIVFVPYAMLPLSVGWSIVGMGSACNARILAANALLYLAVNFAGLYAKCLTDWGQRKAFAETHRSMLTRQRTKQENDRQWKLFQSVIPDFLAREIYDHVCKVKGEFQEQQFHNLYIQRHQNVSILYADIKGFTELSSKCSAEELVKLLNALFARFDRLASVDLDMRIGIHSGTVLCGVLGLLKWQFDLWSHDYYSMSEAAEARRHALATGDPEQAPDGEDVPPLTDEEDVINNSIEVSSNRRMRQEHMRTWSLRFRRGSFERSFGQLDELTFKSNVMCCFVLWLFIAAVQTVMHFNCQYLGMVLGVLSVPLALALAAALAEEWPRARRLAALSRWIGATRRRRNIHICILFIILSAVKIVKSTSLISDLDNAKLKHVNVKKNVVSELPFYVRMLILMVVFLVIVVNHARLVEVTSRLDFLWKLQAETDLDQMNESQRTNRHLLKHILPDHVVNHFLSKERCPDELYSQWRHEVGVMFAGIPNFHEFYSEIKAVDCMRLLNEIIFDFDKLLMETRFKSIEKIKTIGATYMAASGLNPNHKLLSRHGYELVARGEVEVKGKGRMETWWVARQRGASGAGPLPAPAPPRSLAALRYLKRL</sequence>
<organism evidence="1 2">
    <name type="scientific">Choristoneura fumiferana</name>
    <name type="common">Spruce budworm moth</name>
    <name type="synonym">Archips fumiferana</name>
    <dbReference type="NCBI Taxonomy" id="7141"/>
    <lineage>
        <taxon>Eukaryota</taxon>
        <taxon>Metazoa</taxon>
        <taxon>Ecdysozoa</taxon>
        <taxon>Arthropoda</taxon>
        <taxon>Hexapoda</taxon>
        <taxon>Insecta</taxon>
        <taxon>Pterygota</taxon>
        <taxon>Neoptera</taxon>
        <taxon>Endopterygota</taxon>
        <taxon>Lepidoptera</taxon>
        <taxon>Glossata</taxon>
        <taxon>Ditrysia</taxon>
        <taxon>Tortricoidea</taxon>
        <taxon>Tortricidae</taxon>
        <taxon>Tortricinae</taxon>
        <taxon>Choristoneura</taxon>
    </lineage>
</organism>
<evidence type="ECO:0000313" key="2">
    <source>
        <dbReference type="Proteomes" id="UP001064048"/>
    </source>
</evidence>
<accession>A0ACC0K259</accession>
<comment type="caution">
    <text evidence="1">The sequence shown here is derived from an EMBL/GenBank/DDBJ whole genome shotgun (WGS) entry which is preliminary data.</text>
</comment>
<gene>
    <name evidence="1" type="ORF">MSG28_000644</name>
</gene>
<name>A0ACC0K259_CHOFU</name>
<dbReference type="Proteomes" id="UP001064048">
    <property type="component" value="Chromosome Z"/>
</dbReference>
<proteinExistence type="predicted"/>
<evidence type="ECO:0000313" key="1">
    <source>
        <dbReference type="EMBL" id="KAI8430337.1"/>
    </source>
</evidence>
<protein>
    <submittedName>
        <fullName evidence="1">Uncharacterized protein</fullName>
    </submittedName>
</protein>